<keyword evidence="2" id="KW-1185">Reference proteome</keyword>
<dbReference type="Proteomes" id="UP000186019">
    <property type="component" value="Unassembled WGS sequence"/>
</dbReference>
<accession>A0A1N7FGT7</accession>
<protein>
    <submittedName>
        <fullName evidence="1">Uncharacterized protein</fullName>
    </submittedName>
</protein>
<evidence type="ECO:0000313" key="2">
    <source>
        <dbReference type="Proteomes" id="UP000186019"/>
    </source>
</evidence>
<name>A0A1N7FGT7_9RHOB</name>
<organism evidence="1 2">
    <name type="scientific">Roseovarius nanhaiticus</name>
    <dbReference type="NCBI Taxonomy" id="573024"/>
    <lineage>
        <taxon>Bacteria</taxon>
        <taxon>Pseudomonadati</taxon>
        <taxon>Pseudomonadota</taxon>
        <taxon>Alphaproteobacteria</taxon>
        <taxon>Rhodobacterales</taxon>
        <taxon>Roseobacteraceae</taxon>
        <taxon>Roseovarius</taxon>
    </lineage>
</organism>
<proteinExistence type="predicted"/>
<evidence type="ECO:0000313" key="1">
    <source>
        <dbReference type="EMBL" id="SIR99532.1"/>
    </source>
</evidence>
<dbReference type="EMBL" id="FTNV01000001">
    <property type="protein sequence ID" value="SIR99532.1"/>
    <property type="molecule type" value="Genomic_DNA"/>
</dbReference>
<gene>
    <name evidence="1" type="ORF">SAMN05421666_1030</name>
</gene>
<dbReference type="AlphaFoldDB" id="A0A1N7FGT7"/>
<reference evidence="1 2" key="1">
    <citation type="submission" date="2017-01" db="EMBL/GenBank/DDBJ databases">
        <authorList>
            <person name="Mah S.A."/>
            <person name="Swanson W.J."/>
            <person name="Moy G.W."/>
            <person name="Vacquier V.D."/>
        </authorList>
    </citation>
    <scope>NUCLEOTIDE SEQUENCE [LARGE SCALE GENOMIC DNA]</scope>
    <source>
        <strain evidence="1 2">DSM 29590</strain>
    </source>
</reference>
<sequence>MQHESSFDPRKYLVARERLLRRAALWHAARLACESESQWRAAWPAIGRAVAAQLELEGLG</sequence>
<dbReference type="STRING" id="573024.SAMN05216208_1106"/>